<dbReference type="InterPro" id="IPR012674">
    <property type="entry name" value="Calycin"/>
</dbReference>
<reference evidence="2" key="1">
    <citation type="submission" date="2021-02" db="EMBL/GenBank/DDBJ databases">
        <authorList>
            <person name="Nowell W R."/>
        </authorList>
    </citation>
    <scope>NUCLEOTIDE SEQUENCE</scope>
</reference>
<protein>
    <submittedName>
        <fullName evidence="2">Uncharacterized protein</fullName>
    </submittedName>
</protein>
<evidence type="ECO:0000313" key="3">
    <source>
        <dbReference type="Proteomes" id="UP000663874"/>
    </source>
</evidence>
<comment type="caution">
    <text evidence="2">The sequence shown here is derived from an EMBL/GenBank/DDBJ whole genome shotgun (WGS) entry which is preliminary data.</text>
</comment>
<name>A0A819L8X5_9BILA</name>
<sequence>MYWFLMIGLFLLINNSIGCRRPSLSQITAQEDFCLEKFLGQWHEIKWYTSDRNYTSSDIWTDYSQFFALDNCIDQHLIAFGRARLPNAKECFSFGPWSVFACRGAKMIVETDDINKNTKVNWPYIILETDYTHYALIYTCMTKGATPRDPCKDEVVEVLSRTTTLAKKYLTRVDHYIKNTLCIDLTKFETILCSYIDIEFCRQLYDVYSILSELSIFIDFNHFKYLWIEIAQIIEQSDLILFLISNNFFNRKLYCQELIYVTDTFEKVIYSSLYQW</sequence>
<dbReference type="SUPFAM" id="SSF50814">
    <property type="entry name" value="Lipocalins"/>
    <property type="match status" value="1"/>
</dbReference>
<keyword evidence="1" id="KW-0732">Signal</keyword>
<proteinExistence type="predicted"/>
<dbReference type="Gene3D" id="2.40.128.20">
    <property type="match status" value="1"/>
</dbReference>
<dbReference type="AlphaFoldDB" id="A0A819L8X5"/>
<organism evidence="2 3">
    <name type="scientific">Rotaria sordida</name>
    <dbReference type="NCBI Taxonomy" id="392033"/>
    <lineage>
        <taxon>Eukaryota</taxon>
        <taxon>Metazoa</taxon>
        <taxon>Spiralia</taxon>
        <taxon>Gnathifera</taxon>
        <taxon>Rotifera</taxon>
        <taxon>Eurotatoria</taxon>
        <taxon>Bdelloidea</taxon>
        <taxon>Philodinida</taxon>
        <taxon>Philodinidae</taxon>
        <taxon>Rotaria</taxon>
    </lineage>
</organism>
<feature type="chain" id="PRO_5033053112" evidence="1">
    <location>
        <begin position="19"/>
        <end position="276"/>
    </location>
</feature>
<gene>
    <name evidence="2" type="ORF">FNK824_LOCUS23743</name>
</gene>
<dbReference type="Proteomes" id="UP000663874">
    <property type="component" value="Unassembled WGS sequence"/>
</dbReference>
<dbReference type="GO" id="GO:0008289">
    <property type="term" value="F:lipid binding"/>
    <property type="evidence" value="ECO:0007669"/>
    <property type="project" value="UniProtKB-KW"/>
</dbReference>
<evidence type="ECO:0000256" key="1">
    <source>
        <dbReference type="SAM" id="SignalP"/>
    </source>
</evidence>
<dbReference type="EMBL" id="CAJOBE010005094">
    <property type="protein sequence ID" value="CAF3960389.1"/>
    <property type="molecule type" value="Genomic_DNA"/>
</dbReference>
<feature type="signal peptide" evidence="1">
    <location>
        <begin position="1"/>
        <end position="18"/>
    </location>
</feature>
<evidence type="ECO:0000313" key="2">
    <source>
        <dbReference type="EMBL" id="CAF3960389.1"/>
    </source>
</evidence>
<accession>A0A819L8X5</accession>